<dbReference type="RefSeq" id="WP_126380027.1">
    <property type="nucleotide sequence ID" value="NZ_AP017378.1"/>
</dbReference>
<gene>
    <name evidence="7" type="primary">glpB</name>
    <name evidence="7" type="ORF">DFE_2509</name>
</gene>
<evidence type="ECO:0000256" key="3">
    <source>
        <dbReference type="ARBA" id="ARBA00023002"/>
    </source>
</evidence>
<dbReference type="PIRSF" id="PIRSF000141">
    <property type="entry name" value="Anaerobic_G3P_dh"/>
    <property type="match status" value="1"/>
</dbReference>
<dbReference type="Proteomes" id="UP000269883">
    <property type="component" value="Chromosome"/>
</dbReference>
<dbReference type="AlphaFoldDB" id="A0A2Z6B194"/>
<organism evidence="7 8">
    <name type="scientific">Desulfovibrio ferrophilus</name>
    <dbReference type="NCBI Taxonomy" id="241368"/>
    <lineage>
        <taxon>Bacteria</taxon>
        <taxon>Pseudomonadati</taxon>
        <taxon>Thermodesulfobacteriota</taxon>
        <taxon>Desulfovibrionia</taxon>
        <taxon>Desulfovibrionales</taxon>
        <taxon>Desulfovibrionaceae</taxon>
        <taxon>Desulfovibrio</taxon>
    </lineage>
</organism>
<name>A0A2Z6B194_9BACT</name>
<dbReference type="InterPro" id="IPR009158">
    <property type="entry name" value="G3P_DH_GlpB_su"/>
</dbReference>
<evidence type="ECO:0000313" key="8">
    <source>
        <dbReference type="Proteomes" id="UP000269883"/>
    </source>
</evidence>
<dbReference type="OrthoDB" id="140595at2"/>
<dbReference type="PRINTS" id="PR00368">
    <property type="entry name" value="FADPNR"/>
</dbReference>
<keyword evidence="8" id="KW-1185">Reference proteome</keyword>
<proteinExistence type="predicted"/>
<dbReference type="GO" id="GO:0004368">
    <property type="term" value="F:glycerol-3-phosphate dehydrogenase (quinone) activity"/>
    <property type="evidence" value="ECO:0007669"/>
    <property type="project" value="InterPro"/>
</dbReference>
<dbReference type="GO" id="GO:0009331">
    <property type="term" value="C:glycerol-3-phosphate dehydrogenase (FAD) complex"/>
    <property type="evidence" value="ECO:0007669"/>
    <property type="project" value="InterPro"/>
</dbReference>
<keyword evidence="5" id="KW-0472">Membrane</keyword>
<dbReference type="KEGG" id="dfl:DFE_2509"/>
<dbReference type="SUPFAM" id="SSF51905">
    <property type="entry name" value="FAD/NAD(P)-binding domain"/>
    <property type="match status" value="1"/>
</dbReference>
<evidence type="ECO:0000256" key="4">
    <source>
        <dbReference type="SAM" id="MobiDB-lite"/>
    </source>
</evidence>
<dbReference type="NCBIfam" id="NF003725">
    <property type="entry name" value="PRK05329.2-4"/>
    <property type="match status" value="1"/>
</dbReference>
<evidence type="ECO:0000256" key="5">
    <source>
        <dbReference type="SAM" id="Phobius"/>
    </source>
</evidence>
<feature type="domain" description="FAD-dependent oxidoreductase 2 FAD-binding" evidence="6">
    <location>
        <begin position="9"/>
        <end position="408"/>
    </location>
</feature>
<evidence type="ECO:0000313" key="7">
    <source>
        <dbReference type="EMBL" id="BBD09235.1"/>
    </source>
</evidence>
<sequence>MSNTETSYDLMVIGAGMAGMAAALFASSRGLSVGLAGSVGGIDFSTGLIDLMAVHPLKDQRLWDDPWACIQALRGHSPQHPYALLEPESMSRAIDEFCSFLADMGMPMEGHTHKNTRILTAMGTAKHTFRAPRSMWAGAEALRSKAPCLLVDFHGLKGFSAAQIREVAGADWPGLRTKRIDFPGWKEELYPDHMATALHAPELRRILAEAVRPHLKGEQFVGFPALLGREQAEAVRADLEDLLGTRIFEIPTMPPSLAGSRLRAAFDRGLPPRGVRLYSQRMVLSQEALNDGGFRLRLGKERPETTIRAKAVILGTGRFFGKGLVAERGQIREPVFGLPVHQPVKREYWHSQDFYDPQGHELNQAGIETDSSLRPLDEHGKAAHPHLFATGSILAHQDWMRQKCGAGLAITTALKAVESAHDCLRTAPLSRDTTKETSSDMAELGKAVKA</sequence>
<evidence type="ECO:0000259" key="6">
    <source>
        <dbReference type="Pfam" id="PF00890"/>
    </source>
</evidence>
<keyword evidence="1" id="KW-0285">Flavoprotein</keyword>
<dbReference type="Gene3D" id="3.50.50.60">
    <property type="entry name" value="FAD/NAD(P)-binding domain"/>
    <property type="match status" value="1"/>
</dbReference>
<protein>
    <submittedName>
        <fullName evidence="7">Glycerol-3-phosphate dehydrogenase, anaerobic, B subunit</fullName>
    </submittedName>
</protein>
<dbReference type="InterPro" id="IPR003953">
    <property type="entry name" value="FAD-dep_OxRdtase_2_FAD-bd"/>
</dbReference>
<keyword evidence="5" id="KW-0812">Transmembrane</keyword>
<keyword evidence="2" id="KW-0288">FMN</keyword>
<accession>A0A2Z6B194</accession>
<dbReference type="Pfam" id="PF00890">
    <property type="entry name" value="FAD_binding_2"/>
    <property type="match status" value="1"/>
</dbReference>
<dbReference type="NCBIfam" id="TIGR03378">
    <property type="entry name" value="glycerol3P_GlpB"/>
    <property type="match status" value="1"/>
</dbReference>
<dbReference type="InterPro" id="IPR036188">
    <property type="entry name" value="FAD/NAD-bd_sf"/>
</dbReference>
<keyword evidence="3" id="KW-0560">Oxidoreductase</keyword>
<reference evidence="7 8" key="1">
    <citation type="journal article" date="2018" name="Sci. Adv.">
        <title>Multi-heme cytochromes provide a pathway for survival in energy-limited environments.</title>
        <authorList>
            <person name="Deng X."/>
            <person name="Dohmae N."/>
            <person name="Nealson K.H."/>
            <person name="Hashimoto K."/>
            <person name="Okamoto A."/>
        </authorList>
    </citation>
    <scope>NUCLEOTIDE SEQUENCE [LARGE SCALE GENOMIC DNA]</scope>
    <source>
        <strain evidence="7 8">IS5</strain>
    </source>
</reference>
<evidence type="ECO:0000256" key="2">
    <source>
        <dbReference type="ARBA" id="ARBA00022643"/>
    </source>
</evidence>
<dbReference type="EMBL" id="AP017378">
    <property type="protein sequence ID" value="BBD09235.1"/>
    <property type="molecule type" value="Genomic_DNA"/>
</dbReference>
<feature type="transmembrane region" description="Helical" evidence="5">
    <location>
        <begin position="6"/>
        <end position="26"/>
    </location>
</feature>
<evidence type="ECO:0000256" key="1">
    <source>
        <dbReference type="ARBA" id="ARBA00022630"/>
    </source>
</evidence>
<feature type="region of interest" description="Disordered" evidence="4">
    <location>
        <begin position="430"/>
        <end position="450"/>
    </location>
</feature>
<keyword evidence="5" id="KW-1133">Transmembrane helix</keyword>